<reference evidence="1" key="1">
    <citation type="submission" date="2020-10" db="EMBL/GenBank/DDBJ databases">
        <title>The Whole-Genome Sequence of Metschnikowia persimmonesis, a Novel Endophytic Yeast Species Isolated from Medicinal Plant Diospyros kaki Thumb.</title>
        <authorList>
            <person name="Rahmat E."/>
            <person name="Kang Y."/>
        </authorList>
    </citation>
    <scope>NUCLEOTIDE SEQUENCE</scope>
    <source>
        <strain evidence="1">KIOM G15050</strain>
    </source>
</reference>
<organism evidence="1 2">
    <name type="scientific">Metschnikowia pulcherrima</name>
    <dbReference type="NCBI Taxonomy" id="27326"/>
    <lineage>
        <taxon>Eukaryota</taxon>
        <taxon>Fungi</taxon>
        <taxon>Dikarya</taxon>
        <taxon>Ascomycota</taxon>
        <taxon>Saccharomycotina</taxon>
        <taxon>Pichiomycetes</taxon>
        <taxon>Metschnikowiaceae</taxon>
        <taxon>Metschnikowia</taxon>
    </lineage>
</organism>
<gene>
    <name evidence="1" type="ORF">HF325_005905</name>
</gene>
<proteinExistence type="predicted"/>
<comment type="caution">
    <text evidence="1">The sequence shown here is derived from an EMBL/GenBank/DDBJ whole genome shotgun (WGS) entry which is preliminary data.</text>
</comment>
<dbReference type="AlphaFoldDB" id="A0A8H7L7Z2"/>
<dbReference type="EMBL" id="JACBPP010000008">
    <property type="protein sequence ID" value="KAF8000056.1"/>
    <property type="molecule type" value="Genomic_DNA"/>
</dbReference>
<dbReference type="OrthoDB" id="7759664at2759"/>
<keyword evidence="2" id="KW-1185">Reference proteome</keyword>
<evidence type="ECO:0000313" key="1">
    <source>
        <dbReference type="EMBL" id="KAF8000056.1"/>
    </source>
</evidence>
<name>A0A8H7L7Z2_9ASCO</name>
<accession>A0A8H7L7Z2</accession>
<protein>
    <submittedName>
        <fullName evidence="1">Uncharacterized protein</fullName>
    </submittedName>
</protein>
<dbReference type="Proteomes" id="UP000649328">
    <property type="component" value="Unassembled WGS sequence"/>
</dbReference>
<evidence type="ECO:0000313" key="2">
    <source>
        <dbReference type="Proteomes" id="UP000649328"/>
    </source>
</evidence>
<sequence length="84" mass="9777">MYSRASVPWGAFCPEFNLALWASIASGILGKLTLNVYELLFYRCAETNDDLVDDDDDLEKHIWEHRAIYMHSFEIFTSVLKLLF</sequence>